<reference evidence="2" key="1">
    <citation type="submission" date="2016-10" db="EMBL/GenBank/DDBJ databases">
        <authorList>
            <person name="Varghese N."/>
            <person name="Submissions S."/>
        </authorList>
    </citation>
    <scope>NUCLEOTIDE SEQUENCE [LARGE SCALE GENOMIC DNA]</scope>
    <source>
        <strain evidence="2">SP</strain>
    </source>
</reference>
<name>A0A1H3HJP4_9BACI</name>
<dbReference type="Proteomes" id="UP000198935">
    <property type="component" value="Unassembled WGS sequence"/>
</dbReference>
<accession>A0A1H3HJP4</accession>
<gene>
    <name evidence="1" type="ORF">SAMN05421736_101524</name>
</gene>
<keyword evidence="2" id="KW-1185">Reference proteome</keyword>
<sequence length="57" mass="6956">MISNPQFLKLESKYRNEQIRAAYKTANYKKTHRREVMIKRLQLFKNKLRRQPVCCSV</sequence>
<evidence type="ECO:0000313" key="2">
    <source>
        <dbReference type="Proteomes" id="UP000198935"/>
    </source>
</evidence>
<dbReference type="EMBL" id="FNPI01000001">
    <property type="protein sequence ID" value="SDY15773.1"/>
    <property type="molecule type" value="Genomic_DNA"/>
</dbReference>
<organism evidence="1 2">
    <name type="scientific">Evansella caseinilytica</name>
    <dbReference type="NCBI Taxonomy" id="1503961"/>
    <lineage>
        <taxon>Bacteria</taxon>
        <taxon>Bacillati</taxon>
        <taxon>Bacillota</taxon>
        <taxon>Bacilli</taxon>
        <taxon>Bacillales</taxon>
        <taxon>Bacillaceae</taxon>
        <taxon>Evansella</taxon>
    </lineage>
</organism>
<dbReference type="AlphaFoldDB" id="A0A1H3HJP4"/>
<proteinExistence type="predicted"/>
<evidence type="ECO:0000313" key="1">
    <source>
        <dbReference type="EMBL" id="SDY15773.1"/>
    </source>
</evidence>
<protein>
    <submittedName>
        <fullName evidence="1">Uncharacterized protein</fullName>
    </submittedName>
</protein>